<feature type="region of interest" description="Disordered" evidence="1">
    <location>
        <begin position="54"/>
        <end position="86"/>
    </location>
</feature>
<evidence type="ECO:0000313" key="4">
    <source>
        <dbReference type="EMBL" id="SDC61841.1"/>
    </source>
</evidence>
<keyword evidence="5" id="KW-1185">Reference proteome</keyword>
<dbReference type="STRING" id="1045774.SAMN05421872_103112"/>
<name>A0A1G6N2B8_9ACTN</name>
<evidence type="ECO:0000313" key="5">
    <source>
        <dbReference type="Proteomes" id="UP000199034"/>
    </source>
</evidence>
<feature type="compositionally biased region" description="Polar residues" evidence="1">
    <location>
        <begin position="54"/>
        <end position="72"/>
    </location>
</feature>
<evidence type="ECO:0000256" key="1">
    <source>
        <dbReference type="SAM" id="MobiDB-lite"/>
    </source>
</evidence>
<dbReference type="EMBL" id="FMZM01000003">
    <property type="protein sequence ID" value="SDC61841.1"/>
    <property type="molecule type" value="Genomic_DNA"/>
</dbReference>
<dbReference type="InterPro" id="IPR045597">
    <property type="entry name" value="DUF6458"/>
</dbReference>
<evidence type="ECO:0000259" key="3">
    <source>
        <dbReference type="Pfam" id="PF20059"/>
    </source>
</evidence>
<accession>A0A1G6N2B8</accession>
<dbReference type="Proteomes" id="UP000199034">
    <property type="component" value="Unassembled WGS sequence"/>
</dbReference>
<organism evidence="4 5">
    <name type="scientific">Nocardioides lianchengensis</name>
    <dbReference type="NCBI Taxonomy" id="1045774"/>
    <lineage>
        <taxon>Bacteria</taxon>
        <taxon>Bacillati</taxon>
        <taxon>Actinomycetota</taxon>
        <taxon>Actinomycetes</taxon>
        <taxon>Propionibacteriales</taxon>
        <taxon>Nocardioidaceae</taxon>
        <taxon>Nocardioides</taxon>
    </lineage>
</organism>
<sequence>MGYGLGIFLLAAGLILSFAVQDSISGVDLTTAGYILAGVGVLALVITAATSASSRRTGTVATTTHADGSQTVQERRSTHADPGAPI</sequence>
<feature type="transmembrane region" description="Helical" evidence="2">
    <location>
        <begin position="31"/>
        <end position="49"/>
    </location>
</feature>
<reference evidence="4 5" key="1">
    <citation type="submission" date="2016-10" db="EMBL/GenBank/DDBJ databases">
        <authorList>
            <person name="de Groot N.N."/>
        </authorList>
    </citation>
    <scope>NUCLEOTIDE SEQUENCE [LARGE SCALE GENOMIC DNA]</scope>
    <source>
        <strain evidence="4 5">CGMCC 4.6858</strain>
    </source>
</reference>
<feature type="domain" description="DUF6458" evidence="3">
    <location>
        <begin position="1"/>
        <end position="77"/>
    </location>
</feature>
<protein>
    <recommendedName>
        <fullName evidence="3">DUF6458 domain-containing protein</fullName>
    </recommendedName>
</protein>
<dbReference type="RefSeq" id="WP_090852533.1">
    <property type="nucleotide sequence ID" value="NZ_FMZM01000003.1"/>
</dbReference>
<keyword evidence="2" id="KW-1133">Transmembrane helix</keyword>
<evidence type="ECO:0000256" key="2">
    <source>
        <dbReference type="SAM" id="Phobius"/>
    </source>
</evidence>
<dbReference type="OrthoDB" id="4775046at2"/>
<dbReference type="AlphaFoldDB" id="A0A1G6N2B8"/>
<dbReference type="Pfam" id="PF20059">
    <property type="entry name" value="DUF6458"/>
    <property type="match status" value="1"/>
</dbReference>
<proteinExistence type="predicted"/>
<gene>
    <name evidence="4" type="ORF">SAMN05421872_103112</name>
</gene>
<keyword evidence="2" id="KW-0812">Transmembrane</keyword>
<keyword evidence="2" id="KW-0472">Membrane</keyword>